<dbReference type="SUPFAM" id="SSF55347">
    <property type="entry name" value="Glyceraldehyde-3-phosphate dehydrogenase-like, C-terminal domain"/>
    <property type="match status" value="1"/>
</dbReference>
<dbReference type="PANTHER" id="PTHR43818:SF11">
    <property type="entry name" value="BCDNA.GH03377"/>
    <property type="match status" value="1"/>
</dbReference>
<dbReference type="InterPro" id="IPR036291">
    <property type="entry name" value="NAD(P)-bd_dom_sf"/>
</dbReference>
<accession>A0ABS2RFF1</accession>
<evidence type="ECO:0000313" key="4">
    <source>
        <dbReference type="EMBL" id="MBM7797468.1"/>
    </source>
</evidence>
<dbReference type="Pfam" id="PF01408">
    <property type="entry name" value="GFO_IDH_MocA"/>
    <property type="match status" value="1"/>
</dbReference>
<dbReference type="Proteomes" id="UP000704762">
    <property type="component" value="Unassembled WGS sequence"/>
</dbReference>
<dbReference type="InterPro" id="IPR000683">
    <property type="entry name" value="Gfo/Idh/MocA-like_OxRdtase_N"/>
</dbReference>
<dbReference type="Gene3D" id="3.30.360.10">
    <property type="entry name" value="Dihydrodipicolinate Reductase, domain 2"/>
    <property type="match status" value="1"/>
</dbReference>
<reference evidence="4 5" key="1">
    <citation type="submission" date="2021-01" db="EMBL/GenBank/DDBJ databases">
        <title>Sequencing the genomes of 1000 actinobacteria strains.</title>
        <authorList>
            <person name="Klenk H.-P."/>
        </authorList>
    </citation>
    <scope>NUCLEOTIDE SEQUENCE [LARGE SCALE GENOMIC DNA]</scope>
    <source>
        <strain evidence="4 5">DSM 18662</strain>
    </source>
</reference>
<comment type="caution">
    <text evidence="4">The sequence shown here is derived from an EMBL/GenBank/DDBJ whole genome shotgun (WGS) entry which is preliminary data.</text>
</comment>
<feature type="domain" description="GFO/IDH/MocA-like oxidoreductase" evidence="3">
    <location>
        <begin position="148"/>
        <end position="252"/>
    </location>
</feature>
<proteinExistence type="predicted"/>
<sequence length="408" mass="43153">MTPAEPHPEPAQDGPAECPLGLGVVGAGGFGTFVGDAAAQLPDLRVVAVTDEDPARAERLAVSTGAAVAADLTTLLADPAVQAVVIATPPSTHAALAVSALNAGRHVFSEKPMALSLEDTRRVSTAARTSGCAYVVDHVIRYNPIIVAVQRLRDEGLVGQLQRFSFENDAADEFLPAEHWFWDPELSGGILLEHGVHFFDVAAALADAPAAEVQTMGYRRADGRVDTVVATVRHSNGVLATHAHGFSHASRAERQLMRLDCGLTQLRIHGWIPLLAEIDGWVDDQAAQEYERLPARLHQLLDVPGGRLQGTETVTVRVQRDAAEAATHSRDQDFRAPHRVTATIDLGGPAAHLRVYSESVRAALSDLATCARTGGQPRAGVEAGAAAVRVAVAGTRALETGTTVQVRV</sequence>
<evidence type="ECO:0000313" key="5">
    <source>
        <dbReference type="Proteomes" id="UP000704762"/>
    </source>
</evidence>
<keyword evidence="1" id="KW-0560">Oxidoreductase</keyword>
<dbReference type="EMBL" id="JAFBCF010000001">
    <property type="protein sequence ID" value="MBM7797468.1"/>
    <property type="molecule type" value="Genomic_DNA"/>
</dbReference>
<organism evidence="4 5">
    <name type="scientific">Microlunatus panaciterrae</name>
    <dbReference type="NCBI Taxonomy" id="400768"/>
    <lineage>
        <taxon>Bacteria</taxon>
        <taxon>Bacillati</taxon>
        <taxon>Actinomycetota</taxon>
        <taxon>Actinomycetes</taxon>
        <taxon>Propionibacteriales</taxon>
        <taxon>Propionibacteriaceae</taxon>
        <taxon>Microlunatus</taxon>
    </lineage>
</organism>
<keyword evidence="5" id="KW-1185">Reference proteome</keyword>
<name>A0ABS2RFF1_9ACTN</name>
<gene>
    <name evidence="4" type="ORF">JOE57_000389</name>
</gene>
<dbReference type="Pfam" id="PF22725">
    <property type="entry name" value="GFO_IDH_MocA_C3"/>
    <property type="match status" value="1"/>
</dbReference>
<dbReference type="PANTHER" id="PTHR43818">
    <property type="entry name" value="BCDNA.GH03377"/>
    <property type="match status" value="1"/>
</dbReference>
<dbReference type="SUPFAM" id="SSF51735">
    <property type="entry name" value="NAD(P)-binding Rossmann-fold domains"/>
    <property type="match status" value="1"/>
</dbReference>
<evidence type="ECO:0000256" key="1">
    <source>
        <dbReference type="ARBA" id="ARBA00023002"/>
    </source>
</evidence>
<dbReference type="Gene3D" id="3.40.50.720">
    <property type="entry name" value="NAD(P)-binding Rossmann-like Domain"/>
    <property type="match status" value="1"/>
</dbReference>
<dbReference type="InterPro" id="IPR055170">
    <property type="entry name" value="GFO_IDH_MocA-like_dom"/>
</dbReference>
<evidence type="ECO:0000259" key="2">
    <source>
        <dbReference type="Pfam" id="PF01408"/>
    </source>
</evidence>
<dbReference type="RefSeq" id="WP_204916150.1">
    <property type="nucleotide sequence ID" value="NZ_BAAAQP010000011.1"/>
</dbReference>
<protein>
    <submittedName>
        <fullName evidence="4">Dehydrogenase</fullName>
    </submittedName>
</protein>
<evidence type="ECO:0000259" key="3">
    <source>
        <dbReference type="Pfam" id="PF22725"/>
    </source>
</evidence>
<feature type="domain" description="Gfo/Idh/MocA-like oxidoreductase N-terminal" evidence="2">
    <location>
        <begin position="22"/>
        <end position="138"/>
    </location>
</feature>
<dbReference type="InterPro" id="IPR050463">
    <property type="entry name" value="Gfo/Idh/MocA_oxidrdct_glycsds"/>
</dbReference>